<organism evidence="3 4">
    <name type="scientific">Trichocladium antarcticum</name>
    <dbReference type="NCBI Taxonomy" id="1450529"/>
    <lineage>
        <taxon>Eukaryota</taxon>
        <taxon>Fungi</taxon>
        <taxon>Dikarya</taxon>
        <taxon>Ascomycota</taxon>
        <taxon>Pezizomycotina</taxon>
        <taxon>Sordariomycetes</taxon>
        <taxon>Sordariomycetidae</taxon>
        <taxon>Sordariales</taxon>
        <taxon>Chaetomiaceae</taxon>
        <taxon>Trichocladium</taxon>
    </lineage>
</organism>
<comment type="caution">
    <text evidence="3">The sequence shown here is derived from an EMBL/GenBank/DDBJ whole genome shotgun (WGS) entry which is preliminary data.</text>
</comment>
<dbReference type="Gene3D" id="2.40.160.210">
    <property type="entry name" value="Acyl-CoA thioesterase, double hotdog domain"/>
    <property type="match status" value="1"/>
</dbReference>
<dbReference type="PANTHER" id="PTHR38110">
    <property type="entry name" value="CHROMOSOME 23, WHOLE GENOME SHOTGUN SEQUENCE"/>
    <property type="match status" value="1"/>
</dbReference>
<dbReference type="EMBL" id="MU853437">
    <property type="protein sequence ID" value="KAK4130364.1"/>
    <property type="molecule type" value="Genomic_DNA"/>
</dbReference>
<reference evidence="3" key="2">
    <citation type="submission" date="2023-05" db="EMBL/GenBank/DDBJ databases">
        <authorList>
            <consortium name="Lawrence Berkeley National Laboratory"/>
            <person name="Steindorff A."/>
            <person name="Hensen N."/>
            <person name="Bonometti L."/>
            <person name="Westerberg I."/>
            <person name="Brannstrom I.O."/>
            <person name="Guillou S."/>
            <person name="Cros-Aarteil S."/>
            <person name="Calhoun S."/>
            <person name="Haridas S."/>
            <person name="Kuo A."/>
            <person name="Mondo S."/>
            <person name="Pangilinan J."/>
            <person name="Riley R."/>
            <person name="Labutti K."/>
            <person name="Andreopoulos B."/>
            <person name="Lipzen A."/>
            <person name="Chen C."/>
            <person name="Yanf M."/>
            <person name="Daum C."/>
            <person name="Ng V."/>
            <person name="Clum A."/>
            <person name="Ohm R."/>
            <person name="Martin F."/>
            <person name="Silar P."/>
            <person name="Natvig D."/>
            <person name="Lalanne C."/>
            <person name="Gautier V."/>
            <person name="Ament-Velasquez S.L."/>
            <person name="Kruys A."/>
            <person name="Hutchinson M.I."/>
            <person name="Powell A.J."/>
            <person name="Barry K."/>
            <person name="Miller A.N."/>
            <person name="Grigoriev I.V."/>
            <person name="Debuchy R."/>
            <person name="Gladieux P."/>
            <person name="Thoren M.H."/>
            <person name="Johannesson H."/>
        </authorList>
    </citation>
    <scope>NUCLEOTIDE SEQUENCE</scope>
    <source>
        <strain evidence="3">CBS 123565</strain>
    </source>
</reference>
<proteinExistence type="predicted"/>
<feature type="domain" description="Acyl-CoA thioesterase-like C-terminal" evidence="2">
    <location>
        <begin position="39"/>
        <end position="192"/>
    </location>
</feature>
<reference evidence="3" key="1">
    <citation type="journal article" date="2023" name="Mol. Phylogenet. Evol.">
        <title>Genome-scale phylogeny and comparative genomics of the fungal order Sordariales.</title>
        <authorList>
            <person name="Hensen N."/>
            <person name="Bonometti L."/>
            <person name="Westerberg I."/>
            <person name="Brannstrom I.O."/>
            <person name="Guillou S."/>
            <person name="Cros-Aarteil S."/>
            <person name="Calhoun S."/>
            <person name="Haridas S."/>
            <person name="Kuo A."/>
            <person name="Mondo S."/>
            <person name="Pangilinan J."/>
            <person name="Riley R."/>
            <person name="LaButti K."/>
            <person name="Andreopoulos B."/>
            <person name="Lipzen A."/>
            <person name="Chen C."/>
            <person name="Yan M."/>
            <person name="Daum C."/>
            <person name="Ng V."/>
            <person name="Clum A."/>
            <person name="Steindorff A."/>
            <person name="Ohm R.A."/>
            <person name="Martin F."/>
            <person name="Silar P."/>
            <person name="Natvig D.O."/>
            <person name="Lalanne C."/>
            <person name="Gautier V."/>
            <person name="Ament-Velasquez S.L."/>
            <person name="Kruys A."/>
            <person name="Hutchinson M.I."/>
            <person name="Powell A.J."/>
            <person name="Barry K."/>
            <person name="Miller A.N."/>
            <person name="Grigoriev I.V."/>
            <person name="Debuchy R."/>
            <person name="Gladieux P."/>
            <person name="Hiltunen Thoren M."/>
            <person name="Johannesson H."/>
        </authorList>
    </citation>
    <scope>NUCLEOTIDE SEQUENCE</scope>
    <source>
        <strain evidence="3">CBS 123565</strain>
    </source>
</reference>
<dbReference type="InterPro" id="IPR029069">
    <property type="entry name" value="HotDog_dom_sf"/>
</dbReference>
<dbReference type="InterPro" id="IPR049450">
    <property type="entry name" value="ACOT8-like_C"/>
</dbReference>
<feature type="region of interest" description="Disordered" evidence="1">
    <location>
        <begin position="196"/>
        <end position="218"/>
    </location>
</feature>
<evidence type="ECO:0000313" key="3">
    <source>
        <dbReference type="EMBL" id="KAK4130364.1"/>
    </source>
</evidence>
<dbReference type="SUPFAM" id="SSF54637">
    <property type="entry name" value="Thioesterase/thiol ester dehydrase-isomerase"/>
    <property type="match status" value="1"/>
</dbReference>
<feature type="compositionally biased region" description="Basic and acidic residues" evidence="1">
    <location>
        <begin position="198"/>
        <end position="211"/>
    </location>
</feature>
<dbReference type="AlphaFoldDB" id="A0AAN6UCU9"/>
<evidence type="ECO:0000259" key="2">
    <source>
        <dbReference type="Pfam" id="PF20789"/>
    </source>
</evidence>
<dbReference type="InterPro" id="IPR042171">
    <property type="entry name" value="Acyl-CoA_hotdog"/>
</dbReference>
<dbReference type="Proteomes" id="UP001304895">
    <property type="component" value="Unassembled WGS sequence"/>
</dbReference>
<gene>
    <name evidence="3" type="ORF">BT67DRAFT_445729</name>
</gene>
<accession>A0AAN6UCU9</accession>
<evidence type="ECO:0000313" key="4">
    <source>
        <dbReference type="Proteomes" id="UP001304895"/>
    </source>
</evidence>
<dbReference type="InterPro" id="IPR052389">
    <property type="entry name" value="Sec_Metab_Biosynth-Assoc"/>
</dbReference>
<protein>
    <recommendedName>
        <fullName evidence="2">Acyl-CoA thioesterase-like C-terminal domain-containing protein</fullName>
    </recommendedName>
</protein>
<sequence length="218" mass="24025">MTNLSKEQGVSLPTGFTLQHPVAPPARPDFAALREDRDPHWSQSQFQRGKSLAYVRCLQNCVYYNPRGGQPTKHTIDKWVRLASGEKFTAASLGFVADCWPYVVEAHRPSKAEAAAKKARGESVPFPPNAVFWYPTVVLNLEVKKALPKEGLEWLQLRVQAKQIKSGRMDLEVLILDEHGDLVAISSHVNLVLGSERNTAERGGGDSDAADKGPASRI</sequence>
<dbReference type="Pfam" id="PF20789">
    <property type="entry name" value="4HBT_3C"/>
    <property type="match status" value="1"/>
</dbReference>
<name>A0AAN6UCU9_9PEZI</name>
<keyword evidence="4" id="KW-1185">Reference proteome</keyword>
<dbReference type="PANTHER" id="PTHR38110:SF1">
    <property type="entry name" value="THIOESTERASE DOMAIN-CONTAINING PROTEIN"/>
    <property type="match status" value="1"/>
</dbReference>
<evidence type="ECO:0000256" key="1">
    <source>
        <dbReference type="SAM" id="MobiDB-lite"/>
    </source>
</evidence>